<dbReference type="InterPro" id="IPR050204">
    <property type="entry name" value="AraC_XylS_family_regulators"/>
</dbReference>
<feature type="domain" description="HTH araC/xylS-type" evidence="4">
    <location>
        <begin position="221"/>
        <end position="321"/>
    </location>
</feature>
<dbReference type="InterPro" id="IPR018060">
    <property type="entry name" value="HTH_AraC"/>
</dbReference>
<dbReference type="PANTHER" id="PTHR46796:SF12">
    <property type="entry name" value="HTH-TYPE DNA-BINDING TRANSCRIPTIONAL ACTIVATOR EUTR"/>
    <property type="match status" value="1"/>
</dbReference>
<dbReference type="PANTHER" id="PTHR46796">
    <property type="entry name" value="HTH-TYPE TRANSCRIPTIONAL ACTIVATOR RHAS-RELATED"/>
    <property type="match status" value="1"/>
</dbReference>
<reference evidence="5 6" key="1">
    <citation type="journal article" date="2013" name="Int. J. Syst. Evol. Microbiol.">
        <title>Comamonas guangdongensis sp. nov., isolated from subterranean forest sediment, and emended description of the genus Comamonas.</title>
        <authorList>
            <person name="Zhang J."/>
            <person name="Wang Y."/>
            <person name="Zhou S."/>
            <person name="Wu C."/>
            <person name="He J."/>
            <person name="Li F."/>
        </authorList>
    </citation>
    <scope>NUCLEOTIDE SEQUENCE [LARGE SCALE GENOMIC DNA]</scope>
    <source>
        <strain evidence="5 6">CCTCC AB2011133</strain>
    </source>
</reference>
<evidence type="ECO:0000256" key="3">
    <source>
        <dbReference type="ARBA" id="ARBA00023163"/>
    </source>
</evidence>
<proteinExistence type="predicted"/>
<dbReference type="Proteomes" id="UP001561046">
    <property type="component" value="Unassembled WGS sequence"/>
</dbReference>
<dbReference type="Pfam" id="PF12833">
    <property type="entry name" value="HTH_18"/>
    <property type="match status" value="1"/>
</dbReference>
<keyword evidence="6" id="KW-1185">Reference proteome</keyword>
<dbReference type="SMART" id="SM00342">
    <property type="entry name" value="HTH_ARAC"/>
    <property type="match status" value="1"/>
</dbReference>
<dbReference type="Gene3D" id="1.10.10.60">
    <property type="entry name" value="Homeodomain-like"/>
    <property type="match status" value="1"/>
</dbReference>
<keyword evidence="3" id="KW-0804">Transcription</keyword>
<dbReference type="RefSeq" id="WP_369339744.1">
    <property type="nucleotide sequence ID" value="NZ_JBFYGN010000023.1"/>
</dbReference>
<sequence>MTHSPIRTETIVTDDLVEARNLLQESFPGASVHPGPSGELQLDLQTDYMGGLVTHRLSTATGVKFRSPGKFDGYILAILDEGGLELEMGRKWREHAAPACIMVEAARVSRWRWRQGRYEIVLIDAVLMHSRLAQLLERPVAQRIQFESNVPYQAQGVGVAREIIKAARMCIPHDASQFHCAQEVLRSLQDAVMQLMLETIPHNYSIYMAHRHAGLAPKHVRRATDYIHANANLLISLEEIANVAHVSVRTLQAGFSRFKGLTPMAYLKQVRLEGVYADLRSANEQRSIAEIARHWRFGHLGQFAQDYRRAFGQSPSETRRTAKQAEH</sequence>
<keyword evidence="2" id="KW-0238">DNA-binding</keyword>
<name>A0ABV3ZYH1_9BURK</name>
<evidence type="ECO:0000256" key="1">
    <source>
        <dbReference type="ARBA" id="ARBA00023015"/>
    </source>
</evidence>
<accession>A0ABV3ZYH1</accession>
<dbReference type="SUPFAM" id="SSF46689">
    <property type="entry name" value="Homeodomain-like"/>
    <property type="match status" value="2"/>
</dbReference>
<evidence type="ECO:0000259" key="4">
    <source>
        <dbReference type="PROSITE" id="PS01124"/>
    </source>
</evidence>
<evidence type="ECO:0000256" key="2">
    <source>
        <dbReference type="ARBA" id="ARBA00023125"/>
    </source>
</evidence>
<evidence type="ECO:0000313" key="6">
    <source>
        <dbReference type="Proteomes" id="UP001561046"/>
    </source>
</evidence>
<dbReference type="PROSITE" id="PS01124">
    <property type="entry name" value="HTH_ARAC_FAMILY_2"/>
    <property type="match status" value="1"/>
</dbReference>
<evidence type="ECO:0000313" key="5">
    <source>
        <dbReference type="EMBL" id="MEX8194563.1"/>
    </source>
</evidence>
<dbReference type="InterPro" id="IPR009057">
    <property type="entry name" value="Homeodomain-like_sf"/>
</dbReference>
<dbReference type="EMBL" id="JBFYGN010000023">
    <property type="protein sequence ID" value="MEX8194563.1"/>
    <property type="molecule type" value="Genomic_DNA"/>
</dbReference>
<gene>
    <name evidence="5" type="ORF">AB6724_17150</name>
</gene>
<organism evidence="5 6">
    <name type="scientific">Comamonas guangdongensis</name>
    <dbReference type="NCBI Taxonomy" id="510515"/>
    <lineage>
        <taxon>Bacteria</taxon>
        <taxon>Pseudomonadati</taxon>
        <taxon>Pseudomonadota</taxon>
        <taxon>Betaproteobacteria</taxon>
        <taxon>Burkholderiales</taxon>
        <taxon>Comamonadaceae</taxon>
        <taxon>Comamonas</taxon>
    </lineage>
</organism>
<keyword evidence="1" id="KW-0805">Transcription regulation</keyword>
<protein>
    <submittedName>
        <fullName evidence="5">Helix-turn-helix transcriptional regulator</fullName>
    </submittedName>
</protein>
<comment type="caution">
    <text evidence="5">The sequence shown here is derived from an EMBL/GenBank/DDBJ whole genome shotgun (WGS) entry which is preliminary data.</text>
</comment>